<dbReference type="KEGG" id="phs:C2L64_27045"/>
<sequence>MPGGSASRATGINARGDVIGYSRTTGGKTHAFLYPESGHMTDLGALPGSSESEAWSINVHGDVVGDCIMADGTYRAFLYENGSMHDLNTLAGAGSGLILAKAGAISDSGQIVGFAQVNGIAHAVLLTPSGHGR</sequence>
<dbReference type="InterPro" id="IPR014262">
    <property type="entry name" value="HAF_rpt"/>
</dbReference>
<dbReference type="NCBIfam" id="TIGR02913">
    <property type="entry name" value="HAF_rpt"/>
    <property type="match status" value="2"/>
</dbReference>
<evidence type="ECO:0000313" key="1">
    <source>
        <dbReference type="EMBL" id="AUT71894.1"/>
    </source>
</evidence>
<evidence type="ECO:0000313" key="2">
    <source>
        <dbReference type="Proteomes" id="UP000236649"/>
    </source>
</evidence>
<protein>
    <submittedName>
        <fullName evidence="1">HAF repeat-containing protein</fullName>
    </submittedName>
</protein>
<organism evidence="1 2">
    <name type="scientific">Paraburkholderia hospita</name>
    <dbReference type="NCBI Taxonomy" id="169430"/>
    <lineage>
        <taxon>Bacteria</taxon>
        <taxon>Pseudomonadati</taxon>
        <taxon>Pseudomonadota</taxon>
        <taxon>Betaproteobacteria</taxon>
        <taxon>Burkholderiales</taxon>
        <taxon>Burkholderiaceae</taxon>
        <taxon>Paraburkholderia</taxon>
    </lineage>
</organism>
<dbReference type="RefSeq" id="WP_051058262.1">
    <property type="nucleotide sequence ID" value="NZ_AKAU01000218.1"/>
</dbReference>
<dbReference type="EMBL" id="CP026106">
    <property type="protein sequence ID" value="AUT71894.1"/>
    <property type="molecule type" value="Genomic_DNA"/>
</dbReference>
<reference evidence="1 2" key="1">
    <citation type="submission" date="2018-01" db="EMBL/GenBank/DDBJ databases">
        <title>Species boundaries and ecological features among Paraburkholderia terrae DSMZ17804T, P. hospita DSMZ17164T and P. caribensis DSMZ13236T.</title>
        <authorList>
            <person name="Pratama A.A."/>
        </authorList>
    </citation>
    <scope>NUCLEOTIDE SEQUENCE [LARGE SCALE GENOMIC DNA]</scope>
    <source>
        <strain evidence="1 2">DSM 17164</strain>
    </source>
</reference>
<proteinExistence type="predicted"/>
<dbReference type="AlphaFoldDB" id="A0AAN1JD29"/>
<gene>
    <name evidence="1" type="ORF">C2L64_27045</name>
</gene>
<dbReference type="Proteomes" id="UP000236649">
    <property type="component" value="Chromosome 2"/>
</dbReference>
<accession>A0AAN1JD29</accession>
<name>A0AAN1JD29_9BURK</name>